<feature type="transmembrane region" description="Helical" evidence="1">
    <location>
        <begin position="290"/>
        <end position="309"/>
    </location>
</feature>
<keyword evidence="1" id="KW-1133">Transmembrane helix</keyword>
<dbReference type="Proteomes" id="UP001241072">
    <property type="component" value="Unassembled WGS sequence"/>
</dbReference>
<feature type="transmembrane region" description="Helical" evidence="1">
    <location>
        <begin position="23"/>
        <end position="43"/>
    </location>
</feature>
<accession>A0ABT9BJ05</accession>
<proteinExistence type="predicted"/>
<feature type="transmembrane region" description="Helical" evidence="1">
    <location>
        <begin position="247"/>
        <end position="270"/>
    </location>
</feature>
<keyword evidence="1" id="KW-0472">Membrane</keyword>
<evidence type="ECO:0000313" key="3">
    <source>
        <dbReference type="Proteomes" id="UP001241072"/>
    </source>
</evidence>
<feature type="transmembrane region" description="Helical" evidence="1">
    <location>
        <begin position="149"/>
        <end position="167"/>
    </location>
</feature>
<keyword evidence="3" id="KW-1185">Reference proteome</keyword>
<comment type="caution">
    <text evidence="2">The sequence shown here is derived from an EMBL/GenBank/DDBJ whole genome shotgun (WGS) entry which is preliminary data.</text>
</comment>
<evidence type="ECO:0000256" key="1">
    <source>
        <dbReference type="SAM" id="Phobius"/>
    </source>
</evidence>
<organism evidence="2 3">
    <name type="scientific">Antiquaquibacter soli</name>
    <dbReference type="NCBI Taxonomy" id="3064523"/>
    <lineage>
        <taxon>Bacteria</taxon>
        <taxon>Bacillati</taxon>
        <taxon>Actinomycetota</taxon>
        <taxon>Actinomycetes</taxon>
        <taxon>Micrococcales</taxon>
        <taxon>Microbacteriaceae</taxon>
        <taxon>Antiquaquibacter</taxon>
    </lineage>
</organism>
<gene>
    <name evidence="2" type="ORF">Q5716_02110</name>
</gene>
<feature type="transmembrane region" description="Helical" evidence="1">
    <location>
        <begin position="321"/>
        <end position="340"/>
    </location>
</feature>
<sequence length="360" mass="37564">MSLRERILDWVDESPVGRRDLGAFRILFSIASILLVPDILWVARMPDSAFHPRFGPLMLLPSAPPEAALLALQVALAVALALLALGGPATPAVSYAASALLLTLYGLAYSFGQIDHSIVLAVAPALLAHSGWGRTVTPWPSSGPGAPGPALRALAVAIGLGMAWAALNKVASGWIGGSATALGYSLQSHVEPGDPLRSLAGIATGPLSWIGEGADLVVVVLELGALVTVLWWPAFRLTIALLALFHLAVWIMLDISFAWNVVVYAAFVPWGRVLPTRALLALDRMQGRRLPTAAAVGIGVLAAAASLVASRVPAVEKVTSVVILVIGAATAVALLASATLRRVSARRRAPRPRAPRSAPR</sequence>
<reference evidence="2 3" key="1">
    <citation type="submission" date="2023-07" db="EMBL/GenBank/DDBJ databases">
        <title>Protaetiibacter sp. nov WY-16 isolated from soil.</title>
        <authorList>
            <person name="Liu B."/>
            <person name="Wan Y."/>
        </authorList>
    </citation>
    <scope>NUCLEOTIDE SEQUENCE [LARGE SCALE GENOMIC DNA]</scope>
    <source>
        <strain evidence="2 3">WY-16</strain>
    </source>
</reference>
<dbReference type="RefSeq" id="WP_305001434.1">
    <property type="nucleotide sequence ID" value="NZ_JAUQUB010000001.1"/>
</dbReference>
<keyword evidence="1" id="KW-0812">Transmembrane</keyword>
<feature type="transmembrane region" description="Helical" evidence="1">
    <location>
        <begin position="67"/>
        <end position="86"/>
    </location>
</feature>
<feature type="transmembrane region" description="Helical" evidence="1">
    <location>
        <begin position="216"/>
        <end position="235"/>
    </location>
</feature>
<feature type="transmembrane region" description="Helical" evidence="1">
    <location>
        <begin position="92"/>
        <end position="111"/>
    </location>
</feature>
<name>A0ABT9BJ05_9MICO</name>
<protein>
    <recommendedName>
        <fullName evidence="4">HTTM domain-containing protein</fullName>
    </recommendedName>
</protein>
<evidence type="ECO:0000313" key="2">
    <source>
        <dbReference type="EMBL" id="MDO7881013.1"/>
    </source>
</evidence>
<evidence type="ECO:0008006" key="4">
    <source>
        <dbReference type="Google" id="ProtNLM"/>
    </source>
</evidence>
<dbReference type="EMBL" id="JAUQUB010000001">
    <property type="protein sequence ID" value="MDO7881013.1"/>
    <property type="molecule type" value="Genomic_DNA"/>
</dbReference>